<keyword evidence="1" id="KW-0433">Leucine-rich repeat</keyword>
<dbReference type="PANTHER" id="PTHR48051:SF1">
    <property type="entry name" value="RAS SUPPRESSOR PROTEIN 1"/>
    <property type="match status" value="1"/>
</dbReference>
<dbReference type="InterPro" id="IPR055414">
    <property type="entry name" value="LRR_R13L4/SHOC2-like"/>
</dbReference>
<dbReference type="PROSITE" id="PS51450">
    <property type="entry name" value="LRR"/>
    <property type="match status" value="2"/>
</dbReference>
<dbReference type="SMART" id="SM00369">
    <property type="entry name" value="LRR_TYP"/>
    <property type="match status" value="5"/>
</dbReference>
<organism evidence="4 5">
    <name type="scientific">Clydaea vesicula</name>
    <dbReference type="NCBI Taxonomy" id="447962"/>
    <lineage>
        <taxon>Eukaryota</taxon>
        <taxon>Fungi</taxon>
        <taxon>Fungi incertae sedis</taxon>
        <taxon>Chytridiomycota</taxon>
        <taxon>Chytridiomycota incertae sedis</taxon>
        <taxon>Chytridiomycetes</taxon>
        <taxon>Lobulomycetales</taxon>
        <taxon>Lobulomycetaceae</taxon>
        <taxon>Clydaea</taxon>
    </lineage>
</organism>
<sequence>MGNDLSLDTRMERASKTGVLTLSGVKLKNFDSLQSFQLSLLKSLDISDNKLEKFDSIMKKWVNLKLLNASQNKFVDFTLICELPKLENLNVACNKITSIPPQINYLANLKQLNVSNNEILLIPKELGLLSNVVTIDLSKNKIKVIPQEVGNLSSLEEMNFESNLISIVPVELSNLTKIKTFNFNNNDIKTIPKEIYLYTNCIGMELENNPVTRDELSEIPGYEKYISRRKQRVDQFLK</sequence>
<dbReference type="AlphaFoldDB" id="A0AAD5U930"/>
<dbReference type="InterPro" id="IPR003591">
    <property type="entry name" value="Leu-rich_rpt_typical-subtyp"/>
</dbReference>
<gene>
    <name evidence="4" type="ORF">HK099_008449</name>
</gene>
<dbReference type="PANTHER" id="PTHR48051">
    <property type="match status" value="1"/>
</dbReference>
<evidence type="ECO:0000259" key="3">
    <source>
        <dbReference type="Pfam" id="PF23598"/>
    </source>
</evidence>
<reference evidence="4" key="1">
    <citation type="submission" date="2020-05" db="EMBL/GenBank/DDBJ databases">
        <title>Phylogenomic resolution of chytrid fungi.</title>
        <authorList>
            <person name="Stajich J.E."/>
            <person name="Amses K."/>
            <person name="Simmons R."/>
            <person name="Seto K."/>
            <person name="Myers J."/>
            <person name="Bonds A."/>
            <person name="Quandt C.A."/>
            <person name="Barry K."/>
            <person name="Liu P."/>
            <person name="Grigoriev I."/>
            <person name="Longcore J.E."/>
            <person name="James T.Y."/>
        </authorList>
    </citation>
    <scope>NUCLEOTIDE SEQUENCE</scope>
    <source>
        <strain evidence="4">JEL0476</strain>
    </source>
</reference>
<keyword evidence="5" id="KW-1185">Reference proteome</keyword>
<dbReference type="SUPFAM" id="SSF52058">
    <property type="entry name" value="L domain-like"/>
    <property type="match status" value="1"/>
</dbReference>
<dbReference type="InterPro" id="IPR032675">
    <property type="entry name" value="LRR_dom_sf"/>
</dbReference>
<protein>
    <recommendedName>
        <fullName evidence="3">Disease resistance R13L4/SHOC-2-like LRR domain-containing protein</fullName>
    </recommendedName>
</protein>
<evidence type="ECO:0000256" key="1">
    <source>
        <dbReference type="ARBA" id="ARBA00022614"/>
    </source>
</evidence>
<evidence type="ECO:0000313" key="5">
    <source>
        <dbReference type="Proteomes" id="UP001211065"/>
    </source>
</evidence>
<dbReference type="InterPro" id="IPR001611">
    <property type="entry name" value="Leu-rich_rpt"/>
</dbReference>
<dbReference type="InterPro" id="IPR050216">
    <property type="entry name" value="LRR_domain-containing"/>
</dbReference>
<keyword evidence="2" id="KW-0677">Repeat</keyword>
<evidence type="ECO:0000256" key="2">
    <source>
        <dbReference type="ARBA" id="ARBA00022737"/>
    </source>
</evidence>
<dbReference type="Gene3D" id="3.80.10.10">
    <property type="entry name" value="Ribonuclease Inhibitor"/>
    <property type="match status" value="2"/>
</dbReference>
<dbReference type="Proteomes" id="UP001211065">
    <property type="component" value="Unassembled WGS sequence"/>
</dbReference>
<comment type="caution">
    <text evidence="4">The sequence shown here is derived from an EMBL/GenBank/DDBJ whole genome shotgun (WGS) entry which is preliminary data.</text>
</comment>
<dbReference type="Pfam" id="PF23598">
    <property type="entry name" value="LRR_14"/>
    <property type="match status" value="1"/>
</dbReference>
<dbReference type="EMBL" id="JADGJW010000093">
    <property type="protein sequence ID" value="KAJ3224429.1"/>
    <property type="molecule type" value="Genomic_DNA"/>
</dbReference>
<proteinExistence type="predicted"/>
<dbReference type="GO" id="GO:0005737">
    <property type="term" value="C:cytoplasm"/>
    <property type="evidence" value="ECO:0007669"/>
    <property type="project" value="TreeGrafter"/>
</dbReference>
<feature type="domain" description="Disease resistance R13L4/SHOC-2-like LRR" evidence="3">
    <location>
        <begin position="64"/>
        <end position="185"/>
    </location>
</feature>
<name>A0AAD5U930_9FUNG</name>
<accession>A0AAD5U930</accession>
<evidence type="ECO:0000313" key="4">
    <source>
        <dbReference type="EMBL" id="KAJ3224429.1"/>
    </source>
</evidence>